<protein>
    <submittedName>
        <fullName evidence="2">Uncharacterized protein</fullName>
    </submittedName>
</protein>
<reference evidence="2" key="1">
    <citation type="submission" date="2024-06" db="EMBL/GenBank/DDBJ databases">
        <authorList>
            <person name="Liu X."/>
            <person name="Lenzi L."/>
            <person name="Haldenby T S."/>
            <person name="Uol C."/>
        </authorList>
    </citation>
    <scope>NUCLEOTIDE SEQUENCE</scope>
</reference>
<accession>A0AAV2TV20</accession>
<dbReference type="Proteomes" id="UP001497525">
    <property type="component" value="Unassembled WGS sequence"/>
</dbReference>
<dbReference type="EMBL" id="CAXLJL010000600">
    <property type="protein sequence ID" value="CAL5139222.1"/>
    <property type="molecule type" value="Genomic_DNA"/>
</dbReference>
<feature type="region of interest" description="Disordered" evidence="1">
    <location>
        <begin position="94"/>
        <end position="119"/>
    </location>
</feature>
<name>A0AAV2TV20_CALDB</name>
<comment type="caution">
    <text evidence="2">The sequence shown here is derived from an EMBL/GenBank/DDBJ whole genome shotgun (WGS) entry which is preliminary data.</text>
</comment>
<feature type="region of interest" description="Disordered" evidence="1">
    <location>
        <begin position="141"/>
        <end position="165"/>
    </location>
</feature>
<proteinExistence type="predicted"/>
<dbReference type="AlphaFoldDB" id="A0AAV2TV20"/>
<gene>
    <name evidence="2" type="ORF">CDAUBV1_LOCUS14256</name>
</gene>
<evidence type="ECO:0000313" key="2">
    <source>
        <dbReference type="EMBL" id="CAL5139222.1"/>
    </source>
</evidence>
<organism evidence="2 3">
    <name type="scientific">Calicophoron daubneyi</name>
    <name type="common">Rumen fluke</name>
    <name type="synonym">Paramphistomum daubneyi</name>
    <dbReference type="NCBI Taxonomy" id="300641"/>
    <lineage>
        <taxon>Eukaryota</taxon>
        <taxon>Metazoa</taxon>
        <taxon>Spiralia</taxon>
        <taxon>Lophotrochozoa</taxon>
        <taxon>Platyhelminthes</taxon>
        <taxon>Trematoda</taxon>
        <taxon>Digenea</taxon>
        <taxon>Plagiorchiida</taxon>
        <taxon>Pronocephalata</taxon>
        <taxon>Paramphistomoidea</taxon>
        <taxon>Paramphistomidae</taxon>
        <taxon>Calicophoron</taxon>
    </lineage>
</organism>
<evidence type="ECO:0000313" key="3">
    <source>
        <dbReference type="Proteomes" id="UP001497525"/>
    </source>
</evidence>
<sequence length="206" mass="24394">MDCLEAQYGRWNTANMLKIQRDGQDFVILNIFFHDLFTPWFYTQGPIKNDEEWIHTDFKQLCQMVKARLIVKPCFQPLPLCWFKKKSNEMTESDEICPTYSPPHSDETNQLKPKQAHGLERTNSRVYRKWTPWTKVAYIPPSNQSEDRKIPRSSSARKKSWRRSEKYDPNQSVNVFILEDVIECNGLDKGIQTQQTYLRTNELLDV</sequence>
<evidence type="ECO:0000256" key="1">
    <source>
        <dbReference type="SAM" id="MobiDB-lite"/>
    </source>
</evidence>